<keyword evidence="2" id="KW-0812">Transmembrane</keyword>
<dbReference type="InterPro" id="IPR051117">
    <property type="entry name" value="TRG_var/const_region"/>
</dbReference>
<dbReference type="SUPFAM" id="SSF48726">
    <property type="entry name" value="Immunoglobulin"/>
    <property type="match status" value="1"/>
</dbReference>
<organism evidence="7 8">
    <name type="scientific">Cirrhinus mrigala</name>
    <name type="common">Mrigala</name>
    <dbReference type="NCBI Taxonomy" id="683832"/>
    <lineage>
        <taxon>Eukaryota</taxon>
        <taxon>Metazoa</taxon>
        <taxon>Chordata</taxon>
        <taxon>Craniata</taxon>
        <taxon>Vertebrata</taxon>
        <taxon>Euteleostomi</taxon>
        <taxon>Actinopterygii</taxon>
        <taxon>Neopterygii</taxon>
        <taxon>Teleostei</taxon>
        <taxon>Ostariophysi</taxon>
        <taxon>Cypriniformes</taxon>
        <taxon>Cyprinidae</taxon>
        <taxon>Labeoninae</taxon>
        <taxon>Labeonini</taxon>
        <taxon>Cirrhinus</taxon>
    </lineage>
</organism>
<evidence type="ECO:0000256" key="1">
    <source>
        <dbReference type="ARBA" id="ARBA00004370"/>
    </source>
</evidence>
<evidence type="ECO:0000256" key="4">
    <source>
        <dbReference type="ARBA" id="ARBA00023136"/>
    </source>
</evidence>
<keyword evidence="3" id="KW-1133">Transmembrane helix</keyword>
<keyword evidence="8" id="KW-1185">Reference proteome</keyword>
<comment type="caution">
    <text evidence="7">The sequence shown here is derived from an EMBL/GenBank/DDBJ whole genome shotgun (WGS) entry which is preliminary data.</text>
</comment>
<dbReference type="PANTHER" id="PTHR19256">
    <property type="entry name" value="T-CELL RECEPTOR GAMMA CHAIN"/>
    <property type="match status" value="1"/>
</dbReference>
<dbReference type="GO" id="GO:0016020">
    <property type="term" value="C:membrane"/>
    <property type="evidence" value="ECO:0007669"/>
    <property type="project" value="UniProtKB-SubCell"/>
</dbReference>
<proteinExistence type="predicted"/>
<evidence type="ECO:0000256" key="2">
    <source>
        <dbReference type="ARBA" id="ARBA00022692"/>
    </source>
</evidence>
<reference evidence="7 8" key="1">
    <citation type="submission" date="2024-05" db="EMBL/GenBank/DDBJ databases">
        <title>Genome sequencing and assembly of Indian major carp, Cirrhinus mrigala (Hamilton, 1822).</title>
        <authorList>
            <person name="Mohindra V."/>
            <person name="Chowdhury L.M."/>
            <person name="Lal K."/>
            <person name="Jena J.K."/>
        </authorList>
    </citation>
    <scope>NUCLEOTIDE SEQUENCE [LARGE SCALE GENOMIC DNA]</scope>
    <source>
        <strain evidence="7">CM1030</strain>
        <tissue evidence="7">Blood</tissue>
    </source>
</reference>
<accession>A0ABD0RUD1</accession>
<dbReference type="InterPro" id="IPR013783">
    <property type="entry name" value="Ig-like_fold"/>
</dbReference>
<keyword evidence="6" id="KW-0393">Immunoglobulin domain</keyword>
<name>A0ABD0RUD1_CIRMR</name>
<dbReference type="EMBL" id="JAMKFB020000002">
    <property type="protein sequence ID" value="KAL0200900.1"/>
    <property type="molecule type" value="Genomic_DNA"/>
</dbReference>
<evidence type="ECO:0000256" key="3">
    <source>
        <dbReference type="ARBA" id="ARBA00022989"/>
    </source>
</evidence>
<keyword evidence="4" id="KW-0472">Membrane</keyword>
<evidence type="ECO:0000313" key="8">
    <source>
        <dbReference type="Proteomes" id="UP001529510"/>
    </source>
</evidence>
<protein>
    <submittedName>
        <fullName evidence="7">Uncharacterized protein</fullName>
    </submittedName>
</protein>
<evidence type="ECO:0000256" key="5">
    <source>
        <dbReference type="ARBA" id="ARBA00023170"/>
    </source>
</evidence>
<evidence type="ECO:0000313" key="7">
    <source>
        <dbReference type="EMBL" id="KAL0200900.1"/>
    </source>
</evidence>
<feature type="non-terminal residue" evidence="7">
    <location>
        <position position="1"/>
    </location>
</feature>
<dbReference type="InterPro" id="IPR036179">
    <property type="entry name" value="Ig-like_dom_sf"/>
</dbReference>
<comment type="subcellular location">
    <subcellularLocation>
        <location evidence="1">Membrane</location>
    </subcellularLocation>
</comment>
<dbReference type="Gene3D" id="2.60.40.10">
    <property type="entry name" value="Immunoglobulins"/>
    <property type="match status" value="1"/>
</dbReference>
<feature type="non-terminal residue" evidence="7">
    <location>
        <position position="57"/>
    </location>
</feature>
<dbReference type="Proteomes" id="UP001529510">
    <property type="component" value="Unassembled WGS sequence"/>
</dbReference>
<dbReference type="AlphaFoldDB" id="A0ABD0RUD1"/>
<sequence length="57" mass="6278">AVLGVTLVQDPKVLAKGKSKTVFLPCKATGLDSSDYIHWYQIKDGEAPSRLLYISQK</sequence>
<gene>
    <name evidence="7" type="ORF">M9458_004087</name>
</gene>
<dbReference type="PANTHER" id="PTHR19256:SF65">
    <property type="entry name" value="T CELL RECEPTOR GAMMA CONSTANT 1-RELATED"/>
    <property type="match status" value="1"/>
</dbReference>
<evidence type="ECO:0000256" key="6">
    <source>
        <dbReference type="ARBA" id="ARBA00023319"/>
    </source>
</evidence>
<keyword evidence="5" id="KW-0675">Receptor</keyword>